<evidence type="ECO:0000313" key="2">
    <source>
        <dbReference type="EMBL" id="GBP24034.1"/>
    </source>
</evidence>
<dbReference type="Proteomes" id="UP000299102">
    <property type="component" value="Unassembled WGS sequence"/>
</dbReference>
<dbReference type="EMBL" id="BGZK01000156">
    <property type="protein sequence ID" value="GBP24034.1"/>
    <property type="molecule type" value="Genomic_DNA"/>
</dbReference>
<name>A0A4C1UDN4_EUMVA</name>
<evidence type="ECO:0000256" key="1">
    <source>
        <dbReference type="SAM" id="MobiDB-lite"/>
    </source>
</evidence>
<evidence type="ECO:0000313" key="3">
    <source>
        <dbReference type="Proteomes" id="UP000299102"/>
    </source>
</evidence>
<dbReference type="AlphaFoldDB" id="A0A4C1UDN4"/>
<organism evidence="2 3">
    <name type="scientific">Eumeta variegata</name>
    <name type="common">Bagworm moth</name>
    <name type="synonym">Eumeta japonica</name>
    <dbReference type="NCBI Taxonomy" id="151549"/>
    <lineage>
        <taxon>Eukaryota</taxon>
        <taxon>Metazoa</taxon>
        <taxon>Ecdysozoa</taxon>
        <taxon>Arthropoda</taxon>
        <taxon>Hexapoda</taxon>
        <taxon>Insecta</taxon>
        <taxon>Pterygota</taxon>
        <taxon>Neoptera</taxon>
        <taxon>Endopterygota</taxon>
        <taxon>Lepidoptera</taxon>
        <taxon>Glossata</taxon>
        <taxon>Ditrysia</taxon>
        <taxon>Tineoidea</taxon>
        <taxon>Psychidae</taxon>
        <taxon>Oiketicinae</taxon>
        <taxon>Eumeta</taxon>
    </lineage>
</organism>
<comment type="caution">
    <text evidence="2">The sequence shown here is derived from an EMBL/GenBank/DDBJ whole genome shotgun (WGS) entry which is preliminary data.</text>
</comment>
<sequence length="95" mass="10682">MNRLNNHGEVLSDTPADVKSSTESEFCSPRFAPPGTRHDEWRTSSPQSHLDLPIPRYGNTSPPDTMGLVEMSPGRDFLAIPESSWGHNFFNFLKH</sequence>
<feature type="region of interest" description="Disordered" evidence="1">
    <location>
        <begin position="1"/>
        <end position="65"/>
    </location>
</feature>
<keyword evidence="3" id="KW-1185">Reference proteome</keyword>
<accession>A0A4C1UDN4</accession>
<gene>
    <name evidence="2" type="ORF">EVAR_10135_1</name>
</gene>
<reference evidence="2 3" key="1">
    <citation type="journal article" date="2019" name="Commun. Biol.">
        <title>The bagworm genome reveals a unique fibroin gene that provides high tensile strength.</title>
        <authorList>
            <person name="Kono N."/>
            <person name="Nakamura H."/>
            <person name="Ohtoshi R."/>
            <person name="Tomita M."/>
            <person name="Numata K."/>
            <person name="Arakawa K."/>
        </authorList>
    </citation>
    <scope>NUCLEOTIDE SEQUENCE [LARGE SCALE GENOMIC DNA]</scope>
</reference>
<protein>
    <submittedName>
        <fullName evidence="2">Uncharacterized protein</fullName>
    </submittedName>
</protein>
<proteinExistence type="predicted"/>